<comment type="subcellular location">
    <subcellularLocation>
        <location evidence="1">Membrane</location>
        <topology evidence="1">Multi-pass membrane protein</topology>
    </subcellularLocation>
</comment>
<dbReference type="Pfam" id="PF00520">
    <property type="entry name" value="Ion_trans"/>
    <property type="match status" value="1"/>
</dbReference>
<dbReference type="VEuPathDB" id="FungiDB:PYU1_G011182"/>
<evidence type="ECO:0000256" key="9">
    <source>
        <dbReference type="ARBA" id="ARBA00023065"/>
    </source>
</evidence>
<reference evidence="17" key="2">
    <citation type="submission" date="2010-04" db="EMBL/GenBank/DDBJ databases">
        <authorList>
            <person name="Buell R."/>
            <person name="Hamilton J."/>
            <person name="Hostetler J."/>
        </authorList>
    </citation>
    <scope>NUCLEOTIDE SEQUENCE [LARGE SCALE GENOMIC DNA]</scope>
    <source>
        <strain evidence="17">DAOM:BR144</strain>
    </source>
</reference>
<dbReference type="GO" id="GO:0008076">
    <property type="term" value="C:voltage-gated potassium channel complex"/>
    <property type="evidence" value="ECO:0007669"/>
    <property type="project" value="InterPro"/>
</dbReference>
<feature type="region of interest" description="Disordered" evidence="13">
    <location>
        <begin position="340"/>
        <end position="365"/>
    </location>
</feature>
<evidence type="ECO:0000256" key="4">
    <source>
        <dbReference type="ARBA" id="ARBA00022692"/>
    </source>
</evidence>
<dbReference type="EMBL" id="GL376606">
    <property type="status" value="NOT_ANNOTATED_CDS"/>
    <property type="molecule type" value="Genomic_DNA"/>
</dbReference>
<dbReference type="InParanoid" id="K3X1V8"/>
<reference evidence="16" key="3">
    <citation type="submission" date="2015-02" db="UniProtKB">
        <authorList>
            <consortium name="EnsemblProtists"/>
        </authorList>
    </citation>
    <scope>IDENTIFICATION</scope>
    <source>
        <strain evidence="16">DAOM BR144</strain>
    </source>
</reference>
<accession>K3X1V8</accession>
<feature type="domain" description="Ion transport" evidence="15">
    <location>
        <begin position="74"/>
        <end position="306"/>
    </location>
</feature>
<dbReference type="AlphaFoldDB" id="K3X1V8"/>
<evidence type="ECO:0000256" key="6">
    <source>
        <dbReference type="ARBA" id="ARBA00022882"/>
    </source>
</evidence>
<dbReference type="OMA" id="MYNAMKN"/>
<feature type="transmembrane region" description="Helical" evidence="14">
    <location>
        <begin position="280"/>
        <end position="305"/>
    </location>
</feature>
<dbReference type="InterPro" id="IPR005821">
    <property type="entry name" value="Ion_trans_dom"/>
</dbReference>
<dbReference type="InterPro" id="IPR028325">
    <property type="entry name" value="VG_K_chnl"/>
</dbReference>
<feature type="transmembrane region" description="Helical" evidence="14">
    <location>
        <begin position="68"/>
        <end position="90"/>
    </location>
</feature>
<evidence type="ECO:0000256" key="2">
    <source>
        <dbReference type="ARBA" id="ARBA00022448"/>
    </source>
</evidence>
<keyword evidence="12" id="KW-0175">Coiled coil</keyword>
<protein>
    <recommendedName>
        <fullName evidence="15">Ion transport domain-containing protein</fullName>
    </recommendedName>
</protein>
<evidence type="ECO:0000256" key="7">
    <source>
        <dbReference type="ARBA" id="ARBA00022958"/>
    </source>
</evidence>
<keyword evidence="6" id="KW-0851">Voltage-gated channel</keyword>
<dbReference type="Proteomes" id="UP000019132">
    <property type="component" value="Unassembled WGS sequence"/>
</dbReference>
<dbReference type="Gene3D" id="1.20.120.350">
    <property type="entry name" value="Voltage-gated potassium channels. Chain C"/>
    <property type="match status" value="1"/>
</dbReference>
<dbReference type="EnsemblProtists" id="PYU1_T011207">
    <property type="protein sequence ID" value="PYU1_T011207"/>
    <property type="gene ID" value="PYU1_G011182"/>
</dbReference>
<feature type="transmembrane region" description="Helical" evidence="14">
    <location>
        <begin position="219"/>
        <end position="240"/>
    </location>
</feature>
<keyword evidence="5" id="KW-0631">Potassium channel</keyword>
<keyword evidence="8 14" id="KW-1133">Transmembrane helix</keyword>
<organism evidence="16 17">
    <name type="scientific">Globisporangium ultimum (strain ATCC 200006 / CBS 805.95 / DAOM BR144)</name>
    <name type="common">Pythium ultimum</name>
    <dbReference type="NCBI Taxonomy" id="431595"/>
    <lineage>
        <taxon>Eukaryota</taxon>
        <taxon>Sar</taxon>
        <taxon>Stramenopiles</taxon>
        <taxon>Oomycota</taxon>
        <taxon>Peronosporomycetes</taxon>
        <taxon>Pythiales</taxon>
        <taxon>Pythiaceae</taxon>
        <taxon>Globisporangium</taxon>
    </lineage>
</organism>
<keyword evidence="11" id="KW-0407">Ion channel</keyword>
<evidence type="ECO:0000256" key="14">
    <source>
        <dbReference type="SAM" id="Phobius"/>
    </source>
</evidence>
<dbReference type="Gene3D" id="1.10.287.70">
    <property type="match status" value="1"/>
</dbReference>
<evidence type="ECO:0000313" key="16">
    <source>
        <dbReference type="EnsemblProtists" id="PYU1_T011207"/>
    </source>
</evidence>
<proteinExistence type="predicted"/>
<evidence type="ECO:0000256" key="13">
    <source>
        <dbReference type="SAM" id="MobiDB-lite"/>
    </source>
</evidence>
<evidence type="ECO:0000256" key="1">
    <source>
        <dbReference type="ARBA" id="ARBA00004141"/>
    </source>
</evidence>
<dbReference type="InterPro" id="IPR027359">
    <property type="entry name" value="Volt_channel_dom_sf"/>
</dbReference>
<keyword evidence="9" id="KW-0406">Ion transport</keyword>
<evidence type="ECO:0000256" key="11">
    <source>
        <dbReference type="ARBA" id="ARBA00023303"/>
    </source>
</evidence>
<keyword evidence="10 14" id="KW-0472">Membrane</keyword>
<dbReference type="eggNOG" id="KOG3713">
    <property type="taxonomic scope" value="Eukaryota"/>
</dbReference>
<evidence type="ECO:0000256" key="3">
    <source>
        <dbReference type="ARBA" id="ARBA00022538"/>
    </source>
</evidence>
<keyword evidence="17" id="KW-1185">Reference proteome</keyword>
<evidence type="ECO:0000256" key="10">
    <source>
        <dbReference type="ARBA" id="ARBA00023136"/>
    </source>
</evidence>
<keyword evidence="7" id="KW-0630">Potassium</keyword>
<dbReference type="SUPFAM" id="SSF81324">
    <property type="entry name" value="Voltage-gated potassium channels"/>
    <property type="match status" value="1"/>
</dbReference>
<dbReference type="STRING" id="431595.K3X1V8"/>
<evidence type="ECO:0000256" key="8">
    <source>
        <dbReference type="ARBA" id="ARBA00022989"/>
    </source>
</evidence>
<keyword evidence="4 14" id="KW-0812">Transmembrane</keyword>
<feature type="coiled-coil region" evidence="12">
    <location>
        <begin position="384"/>
        <end position="411"/>
    </location>
</feature>
<keyword evidence="3" id="KW-0633">Potassium transport</keyword>
<evidence type="ECO:0000313" key="17">
    <source>
        <dbReference type="Proteomes" id="UP000019132"/>
    </source>
</evidence>
<dbReference type="PANTHER" id="PTHR11537">
    <property type="entry name" value="VOLTAGE-GATED POTASSIUM CHANNEL"/>
    <property type="match status" value="1"/>
</dbReference>
<name>K3X1V8_GLOUD</name>
<reference evidence="17" key="1">
    <citation type="journal article" date="2010" name="Genome Biol.">
        <title>Genome sequence of the necrotrophic plant pathogen Pythium ultimum reveals original pathogenicity mechanisms and effector repertoire.</title>
        <authorList>
            <person name="Levesque C.A."/>
            <person name="Brouwer H."/>
            <person name="Cano L."/>
            <person name="Hamilton J.P."/>
            <person name="Holt C."/>
            <person name="Huitema E."/>
            <person name="Raffaele S."/>
            <person name="Robideau G.P."/>
            <person name="Thines M."/>
            <person name="Win J."/>
            <person name="Zerillo M.M."/>
            <person name="Beakes G.W."/>
            <person name="Boore J.L."/>
            <person name="Busam D."/>
            <person name="Dumas B."/>
            <person name="Ferriera S."/>
            <person name="Fuerstenberg S.I."/>
            <person name="Gachon C.M."/>
            <person name="Gaulin E."/>
            <person name="Govers F."/>
            <person name="Grenville-Briggs L."/>
            <person name="Horner N."/>
            <person name="Hostetler J."/>
            <person name="Jiang R.H."/>
            <person name="Johnson J."/>
            <person name="Krajaejun T."/>
            <person name="Lin H."/>
            <person name="Meijer H.J."/>
            <person name="Moore B."/>
            <person name="Morris P."/>
            <person name="Phuntmart V."/>
            <person name="Puiu D."/>
            <person name="Shetty J."/>
            <person name="Stajich J.E."/>
            <person name="Tripathy S."/>
            <person name="Wawra S."/>
            <person name="van West P."/>
            <person name="Whitty B.R."/>
            <person name="Coutinho P.M."/>
            <person name="Henrissat B."/>
            <person name="Martin F."/>
            <person name="Thomas P.D."/>
            <person name="Tyler B.M."/>
            <person name="De Vries R.P."/>
            <person name="Kamoun S."/>
            <person name="Yandell M."/>
            <person name="Tisserat N."/>
            <person name="Buell C.R."/>
        </authorList>
    </citation>
    <scope>NUCLEOTIDE SEQUENCE</scope>
    <source>
        <strain evidence="17">DAOM:BR144</strain>
    </source>
</reference>
<sequence length="431" mass="48746">MEANPKNRTPRNNLQKGELAKLLAHTPRNFSPGNPRRRLRALSVDETSLRQDIWTVLRFRSSIPHSSGLQFASYVLECCILVLILLNVVVAISESSAVLDSSKPSKRSDWYGVFLLTSTIIFSIEYMLRLWSCVEDERYQGAIIGRLKWMIQPLSILDLIALLPFYLEICFEFKLIPSYRGVVFRSLRLLRIVSFLRLERSYNALKNLREIFARKKEEFLVVTYLTAVVVLTSSTTIFFLENNAQPEVFSSVGVSAWWSIETITSLGYGDIVPVTNVGRFFGSVLAMCGIILFTIPGAVLGSGFIEVMLEKQRSEEEEAYNLAFMETCDFSSAPSSQVFPETGQDESLRIQVPSSPPPTSNSSFRRLSPRIATVKKLDHFHQKMDDMAAKQNDLQQQLQKQQKQLDSILKLLETLVAAQTRAPARISEPTS</sequence>
<dbReference type="GO" id="GO:0005249">
    <property type="term" value="F:voltage-gated potassium channel activity"/>
    <property type="evidence" value="ECO:0007669"/>
    <property type="project" value="InterPro"/>
</dbReference>
<dbReference type="GO" id="GO:0001508">
    <property type="term" value="P:action potential"/>
    <property type="evidence" value="ECO:0007669"/>
    <property type="project" value="TreeGrafter"/>
</dbReference>
<dbReference type="PRINTS" id="PR00169">
    <property type="entry name" value="KCHANNEL"/>
</dbReference>
<feature type="transmembrane region" description="Helical" evidence="14">
    <location>
        <begin position="110"/>
        <end position="128"/>
    </location>
</feature>
<dbReference type="PANTHER" id="PTHR11537:SF254">
    <property type="entry name" value="POTASSIUM VOLTAGE-GATED CHANNEL PROTEIN SHAB"/>
    <property type="match status" value="1"/>
</dbReference>
<evidence type="ECO:0000256" key="5">
    <source>
        <dbReference type="ARBA" id="ARBA00022826"/>
    </source>
</evidence>
<dbReference type="HOGENOM" id="CLU_011722_1_0_1"/>
<keyword evidence="2" id="KW-0813">Transport</keyword>
<evidence type="ECO:0000256" key="12">
    <source>
        <dbReference type="SAM" id="Coils"/>
    </source>
</evidence>
<evidence type="ECO:0000259" key="15">
    <source>
        <dbReference type="Pfam" id="PF00520"/>
    </source>
</evidence>